<keyword evidence="2" id="KW-1185">Reference proteome</keyword>
<accession>B5CQW8</accession>
<dbReference type="HOGENOM" id="CLU_3157469_0_0_9"/>
<dbReference type="Proteomes" id="UP000003254">
    <property type="component" value="Unassembled WGS sequence"/>
</dbReference>
<dbReference type="EMBL" id="ABOU02000042">
    <property type="protein sequence ID" value="EDY32351.1"/>
    <property type="molecule type" value="Genomic_DNA"/>
</dbReference>
<gene>
    <name evidence="1" type="ORF">RUMLAC_01865</name>
</gene>
<reference evidence="1 2" key="1">
    <citation type="submission" date="2008-08" db="EMBL/GenBank/DDBJ databases">
        <title>Draft genome sequence of Ruminococcus lactaris ATCC 29176.</title>
        <authorList>
            <person name="Sudarsanam P."/>
            <person name="Ley R."/>
            <person name="Guruge J."/>
            <person name="Turnbaugh P.J."/>
            <person name="Mahowald M."/>
            <person name="Liep D."/>
            <person name="Gordon J."/>
        </authorList>
    </citation>
    <scope>NUCLEOTIDE SEQUENCE [LARGE SCALE GENOMIC DNA]</scope>
    <source>
        <strain evidence="1 2">ATCC 29176</strain>
    </source>
</reference>
<protein>
    <submittedName>
        <fullName evidence="1">Uncharacterized protein</fullName>
    </submittedName>
</protein>
<dbReference type="AlphaFoldDB" id="B5CQW8"/>
<proteinExistence type="predicted"/>
<sequence length="48" mass="5607">MDTIDLSQEDIDSIVYEVSKCKSCFSRKQKQKSTKTNFTKEKVYLELA</sequence>
<evidence type="ECO:0000313" key="2">
    <source>
        <dbReference type="Proteomes" id="UP000003254"/>
    </source>
</evidence>
<organism evidence="1 2">
    <name type="scientific">[Ruminococcus] lactaris ATCC 29176</name>
    <dbReference type="NCBI Taxonomy" id="471875"/>
    <lineage>
        <taxon>Bacteria</taxon>
        <taxon>Bacillati</taxon>
        <taxon>Bacillota</taxon>
        <taxon>Clostridia</taxon>
        <taxon>Lachnospirales</taxon>
        <taxon>Lachnospiraceae</taxon>
        <taxon>Mediterraneibacter</taxon>
    </lineage>
</organism>
<comment type="caution">
    <text evidence="1">The sequence shown here is derived from an EMBL/GenBank/DDBJ whole genome shotgun (WGS) entry which is preliminary data.</text>
</comment>
<reference evidence="1 2" key="2">
    <citation type="submission" date="2008-08" db="EMBL/GenBank/DDBJ databases">
        <authorList>
            <person name="Fulton L."/>
            <person name="Clifton S."/>
            <person name="Fulton B."/>
            <person name="Xu J."/>
            <person name="Minx P."/>
            <person name="Pepin K.H."/>
            <person name="Johnson M."/>
            <person name="Bhonagiri V."/>
            <person name="Nash W.E."/>
            <person name="Mardis E.R."/>
            <person name="Wilson R.K."/>
        </authorList>
    </citation>
    <scope>NUCLEOTIDE SEQUENCE [LARGE SCALE GENOMIC DNA]</scope>
    <source>
        <strain evidence="1 2">ATCC 29176</strain>
    </source>
</reference>
<name>B5CQW8_9FIRM</name>
<evidence type="ECO:0000313" key="1">
    <source>
        <dbReference type="EMBL" id="EDY32351.1"/>
    </source>
</evidence>